<feature type="domain" description="Helicase Helix-turn-helix" evidence="1">
    <location>
        <begin position="250"/>
        <end position="341"/>
    </location>
</feature>
<proteinExistence type="predicted"/>
<sequence length="356" mass="40769">MDLRVLMLIFGSGQQFRRVKAIKNTLRGRRTVSNLYWALEYGLLDFVDVLHGTDFGEDQLVLTQLVSSGLARADDTFRIQLTAKGIDQQQRYLNQLLPLKYLAVSSRYDVAKFMRRFSFASQIVSEFSYGNNQYYPQSINYFEDQLLKRWFVMNKHQDLPRHFQQLLRDFLGDLQPADLADVFVQSLVGHNFSGLTAEQVAVKRRTSTTVVALQWLQLYGMLLEKLMQAGKTSLFSPLVSGLAKSTVSSSAQATFKLFLQQKNHNLQAIATQRKIKLTTVYEHLLEVAIMSKTAAFPYRALISDDLMNQLLAHQPQNVGEWTFQDASQVIGQLAFFQFRLFQIYRSKMSDDDGSQA</sequence>
<name>A0A224VHY9_9LACO</name>
<accession>A0A224VHY9</accession>
<dbReference type="Pfam" id="PF14493">
    <property type="entry name" value="HTH_40"/>
    <property type="match status" value="1"/>
</dbReference>
<evidence type="ECO:0000313" key="4">
    <source>
        <dbReference type="Proteomes" id="UP000214739"/>
    </source>
</evidence>
<gene>
    <name evidence="3" type="ORF">C5L28_000570</name>
    <name evidence="2" type="ORF">LPKJCM_01823</name>
</gene>
<protein>
    <recommendedName>
        <fullName evidence="1">Helicase Helix-turn-helix domain-containing protein</fullName>
    </recommendedName>
</protein>
<dbReference type="RefSeq" id="WP_057962078.1">
    <property type="nucleotide sequence ID" value="NZ_BAAAXO010000045.1"/>
</dbReference>
<reference evidence="2 4" key="1">
    <citation type="journal article" date="2017" name="Biosci Microbiota Food Health">
        <title>Genomic characterization reconfirms the taxonomic status of Lactobacillus parakefiri.</title>
        <authorList>
            <person name="Tanizawa Y."/>
            <person name="Kobayashi H."/>
            <person name="Kaminuma E."/>
            <person name="Sakamoto M."/>
            <person name="Ohkuma M."/>
            <person name="Nakamura Y."/>
            <person name="Arita M."/>
            <person name="Tohno M."/>
        </authorList>
    </citation>
    <scope>NUCLEOTIDE SEQUENCE [LARGE SCALE GENOMIC DNA]</scope>
    <source>
        <strain evidence="2 4">JCM 8573</strain>
    </source>
</reference>
<evidence type="ECO:0000313" key="2">
    <source>
        <dbReference type="EMBL" id="GAW72693.1"/>
    </source>
</evidence>
<reference evidence="3 5" key="2">
    <citation type="journal article" date="2019" name="Appl. Microbiol. Biotechnol.">
        <title>Uncovering carbohydrate metabolism through a genotype-phenotype association study of 56 lactic acid bacteria genomes.</title>
        <authorList>
            <person name="Buron-Moles G."/>
            <person name="Chailyan A."/>
            <person name="Dolejs I."/>
            <person name="Forster J."/>
            <person name="Miks M.H."/>
        </authorList>
    </citation>
    <scope>NUCLEOTIDE SEQUENCE [LARGE SCALE GENOMIC DNA]</scope>
    <source>
        <strain evidence="3 5">DSM 10551</strain>
    </source>
</reference>
<dbReference type="EMBL" id="BDGB01000079">
    <property type="protein sequence ID" value="GAW72693.1"/>
    <property type="molecule type" value="Genomic_DNA"/>
</dbReference>
<keyword evidence="5" id="KW-1185">Reference proteome</keyword>
<dbReference type="InterPro" id="IPR029491">
    <property type="entry name" value="Helicase_HTH"/>
</dbReference>
<evidence type="ECO:0000313" key="5">
    <source>
        <dbReference type="Proteomes" id="UP000294668"/>
    </source>
</evidence>
<comment type="caution">
    <text evidence="2">The sequence shown here is derived from an EMBL/GenBank/DDBJ whole genome shotgun (WGS) entry which is preliminary data.</text>
</comment>
<organism evidence="2 4">
    <name type="scientific">Lentilactobacillus parakefiri</name>
    <dbReference type="NCBI Taxonomy" id="152332"/>
    <lineage>
        <taxon>Bacteria</taxon>
        <taxon>Bacillati</taxon>
        <taxon>Bacillota</taxon>
        <taxon>Bacilli</taxon>
        <taxon>Lactobacillales</taxon>
        <taxon>Lactobacillaceae</taxon>
        <taxon>Lentilactobacillus</taxon>
    </lineage>
</organism>
<dbReference type="EMBL" id="PUFL01000021">
    <property type="protein sequence ID" value="TDG94320.1"/>
    <property type="molecule type" value="Genomic_DNA"/>
</dbReference>
<dbReference type="OrthoDB" id="2146354at2"/>
<reference evidence="3" key="3">
    <citation type="submission" date="2019-02" db="EMBL/GenBank/DDBJ databases">
        <authorList>
            <person name="Buron G."/>
            <person name="Chaylann A."/>
            <person name="Dolejs I."/>
            <person name="Forster J."/>
            <person name="Miks M.H."/>
        </authorList>
    </citation>
    <scope>NUCLEOTIDE SEQUENCE</scope>
    <source>
        <strain evidence="3">DSM 10551</strain>
    </source>
</reference>
<dbReference type="Proteomes" id="UP000294668">
    <property type="component" value="Unassembled WGS sequence"/>
</dbReference>
<evidence type="ECO:0000313" key="3">
    <source>
        <dbReference type="EMBL" id="TDG94320.1"/>
    </source>
</evidence>
<evidence type="ECO:0000259" key="1">
    <source>
        <dbReference type="Pfam" id="PF14493"/>
    </source>
</evidence>
<dbReference type="AlphaFoldDB" id="A0A224VHY9"/>
<dbReference type="Proteomes" id="UP000214739">
    <property type="component" value="Unassembled WGS sequence"/>
</dbReference>